<evidence type="ECO:0000256" key="2">
    <source>
        <dbReference type="ARBA" id="ARBA00022475"/>
    </source>
</evidence>
<protein>
    <submittedName>
        <fullName evidence="10">EpsI family protein</fullName>
    </submittedName>
</protein>
<comment type="subcellular location">
    <subcellularLocation>
        <location evidence="1">Cell membrane</location>
        <topology evidence="1">Multi-pass membrane protein</topology>
    </subcellularLocation>
</comment>
<evidence type="ECO:0000256" key="7">
    <source>
        <dbReference type="ARBA" id="ARBA00023136"/>
    </source>
</evidence>
<sequence length="553" mass="60160">MQSPWAAAGLCALVGLVVFQVWGNAVRGYIDTPSVFWWWGWQWFNEGSEAEHGPLLVALAVWLVWRNLSKDEVRSKKFEVGEVWPGVVAMVGALGLHALGFVVQQTRISILAVLLFAWGVARLGGGARWGRATVFPLALLLFAIPLGVLDAVGFHLRLGVITTTELIARAAGIEVVRNGTQLFAPDGSYQYDVAAACSGVRSLLALLALSALIAYVWVRAWWRRGAVFLLAFPLTFVGNVVRIGAIVFAGEWFGQRAGEIVHDWAGFLVFVIVLGGVLAVSTWLAKGESEGGATEKVAGGPGAATPATAETGVVRGSRAWRAAAVVGLAAVGTVNFLVRVDAWAVRAEAGIRLAPDGMNPAELPTFVGTEWIGRETEVTQVERETLPADTGYSRRLYVSVNDRREQVLISIVLSGQDRTSIHRPEICLVGQGWSIGTREEAEFSDALGHVVPAALLRLQREVTRRDGARVEVPALFAYWFVGRDRVATTTAERLWYTALNRLRLRPDRWAYVVARTVQLDGESEADARARMEAVVEQLLPQLVPAADEQQLRG</sequence>
<evidence type="ECO:0000256" key="1">
    <source>
        <dbReference type="ARBA" id="ARBA00004651"/>
    </source>
</evidence>
<feature type="transmembrane region" description="Helical" evidence="8">
    <location>
        <begin position="193"/>
        <end position="218"/>
    </location>
</feature>
<dbReference type="InterPro" id="IPR026392">
    <property type="entry name" value="Exo/Archaeosortase_dom"/>
</dbReference>
<dbReference type="NCBIfam" id="TIGR02914">
    <property type="entry name" value="EpsI_fam"/>
    <property type="match status" value="1"/>
</dbReference>
<name>A0ABZ1C8V3_9BACT</name>
<dbReference type="Pfam" id="PF11984">
    <property type="entry name" value="DUF3485"/>
    <property type="match status" value="1"/>
</dbReference>
<keyword evidence="7 8" id="KW-0472">Membrane</keyword>
<feature type="transmembrane region" description="Helical" evidence="8">
    <location>
        <begin position="80"/>
        <end position="102"/>
    </location>
</feature>
<reference evidence="10 11" key="2">
    <citation type="submission" date="2023-12" db="EMBL/GenBank/DDBJ databases">
        <title>Description of an unclassified Opitutus bacterium of Verrucomicrobiota.</title>
        <authorList>
            <person name="Zhang D.-F."/>
        </authorList>
    </citation>
    <scope>NUCLEOTIDE SEQUENCE [LARGE SCALE GENOMIC DNA]</scope>
    <source>
        <strain evidence="10 11">WL0086</strain>
    </source>
</reference>
<evidence type="ECO:0000259" key="9">
    <source>
        <dbReference type="Pfam" id="PF11984"/>
    </source>
</evidence>
<keyword evidence="5" id="KW-0378">Hydrolase</keyword>
<keyword evidence="11" id="KW-1185">Reference proteome</keyword>
<feature type="domain" description="Methanolan biosynthesis EpsI" evidence="9">
    <location>
        <begin position="358"/>
        <end position="543"/>
    </location>
</feature>
<proteinExistence type="predicted"/>
<evidence type="ECO:0000256" key="4">
    <source>
        <dbReference type="ARBA" id="ARBA00022692"/>
    </source>
</evidence>
<evidence type="ECO:0000256" key="3">
    <source>
        <dbReference type="ARBA" id="ARBA00022670"/>
    </source>
</evidence>
<evidence type="ECO:0000256" key="5">
    <source>
        <dbReference type="ARBA" id="ARBA00022801"/>
    </source>
</evidence>
<dbReference type="EMBL" id="CP139781">
    <property type="protein sequence ID" value="WRQ86745.1"/>
    <property type="molecule type" value="Genomic_DNA"/>
</dbReference>
<dbReference type="InterPro" id="IPR019127">
    <property type="entry name" value="Exosortase"/>
</dbReference>
<evidence type="ECO:0000313" key="11">
    <source>
        <dbReference type="Proteomes" id="UP000738431"/>
    </source>
</evidence>
<keyword evidence="4 8" id="KW-0812">Transmembrane</keyword>
<organism evidence="10 11">
    <name type="scientific">Actomonas aquatica</name>
    <dbReference type="NCBI Taxonomy" id="2866162"/>
    <lineage>
        <taxon>Bacteria</taxon>
        <taxon>Pseudomonadati</taxon>
        <taxon>Verrucomicrobiota</taxon>
        <taxon>Opitutia</taxon>
        <taxon>Opitutales</taxon>
        <taxon>Opitutaceae</taxon>
        <taxon>Actomonas</taxon>
    </lineage>
</organism>
<dbReference type="NCBIfam" id="TIGR04178">
    <property type="entry name" value="exo_archaeo"/>
    <property type="match status" value="1"/>
</dbReference>
<feature type="transmembrane region" description="Helical" evidence="8">
    <location>
        <begin position="108"/>
        <end position="125"/>
    </location>
</feature>
<feature type="transmembrane region" description="Helical" evidence="8">
    <location>
        <begin position="225"/>
        <end position="249"/>
    </location>
</feature>
<dbReference type="Pfam" id="PF09721">
    <property type="entry name" value="Exosortase_EpsH"/>
    <property type="match status" value="1"/>
</dbReference>
<evidence type="ECO:0000313" key="10">
    <source>
        <dbReference type="EMBL" id="WRQ86745.1"/>
    </source>
</evidence>
<reference evidence="10 11" key="1">
    <citation type="submission" date="2021-08" db="EMBL/GenBank/DDBJ databases">
        <authorList>
            <person name="Zhang D."/>
            <person name="Zhang A."/>
            <person name="Wang L."/>
        </authorList>
    </citation>
    <scope>NUCLEOTIDE SEQUENCE [LARGE SCALE GENOMIC DNA]</scope>
    <source>
        <strain evidence="10 11">WL0086</strain>
    </source>
</reference>
<keyword evidence="3" id="KW-0645">Protease</keyword>
<dbReference type="RefSeq" id="WP_221030583.1">
    <property type="nucleotide sequence ID" value="NZ_CP139781.1"/>
</dbReference>
<gene>
    <name evidence="10" type="ORF">K1X11_018185</name>
</gene>
<keyword evidence="6 8" id="KW-1133">Transmembrane helix</keyword>
<feature type="transmembrane region" description="Helical" evidence="8">
    <location>
        <begin position="137"/>
        <end position="156"/>
    </location>
</feature>
<accession>A0ABZ1C8V3</accession>
<dbReference type="InterPro" id="IPR014263">
    <property type="entry name" value="Methanolan_biosynth_EpsI"/>
</dbReference>
<evidence type="ECO:0000256" key="6">
    <source>
        <dbReference type="ARBA" id="ARBA00022989"/>
    </source>
</evidence>
<dbReference type="InterPro" id="IPR013426">
    <property type="entry name" value="EpsH-like"/>
</dbReference>
<evidence type="ECO:0000256" key="8">
    <source>
        <dbReference type="SAM" id="Phobius"/>
    </source>
</evidence>
<dbReference type="NCBIfam" id="TIGR02602">
    <property type="entry name" value="8TM_EpsH"/>
    <property type="match status" value="1"/>
</dbReference>
<dbReference type="Proteomes" id="UP000738431">
    <property type="component" value="Chromosome"/>
</dbReference>
<feature type="transmembrane region" description="Helical" evidence="8">
    <location>
        <begin position="264"/>
        <end position="285"/>
    </location>
</feature>
<keyword evidence="2" id="KW-1003">Cell membrane</keyword>